<dbReference type="Pfam" id="PF09832">
    <property type="entry name" value="DUF2059"/>
    <property type="match status" value="1"/>
</dbReference>
<protein>
    <recommendedName>
        <fullName evidence="3">DUF2059 domain-containing protein</fullName>
    </recommendedName>
</protein>
<feature type="region of interest" description="Disordered" evidence="1">
    <location>
        <begin position="176"/>
        <end position="204"/>
    </location>
</feature>
<dbReference type="RefSeq" id="WP_243748379.1">
    <property type="nucleotide sequence ID" value="NZ_SNXS01000005.1"/>
</dbReference>
<dbReference type="AlphaFoldDB" id="A0A4R6QK49"/>
<evidence type="ECO:0000313" key="5">
    <source>
        <dbReference type="Proteomes" id="UP000295361"/>
    </source>
</evidence>
<keyword evidence="2" id="KW-0732">Signal</keyword>
<gene>
    <name evidence="4" type="ORF">DES47_10512</name>
</gene>
<feature type="chain" id="PRO_5020387480" description="DUF2059 domain-containing protein" evidence="2">
    <location>
        <begin position="23"/>
        <end position="204"/>
    </location>
</feature>
<feature type="compositionally biased region" description="Low complexity" evidence="1">
    <location>
        <begin position="188"/>
        <end position="204"/>
    </location>
</feature>
<accession>A0A4R6QK49</accession>
<sequence length="204" mass="21727">MKFHLKQLTVAAALLLAFGAQAQTAAAPSAAKKELIAKVLAFQQPGIESLARALVEQPAARMMQGAGAALQQVPADKREATAKAIEADVRKFVDEASALTRDKAVQLAPTTIGPMLDEKFNEDELKQLIAWFESPVNKKYQQMGGEMQNALGQKLVAEMRGAIEGRLKTLEQGVAKRLGLSPQPAPTAPTTTKPVTPSTSAAKK</sequence>
<evidence type="ECO:0000256" key="2">
    <source>
        <dbReference type="SAM" id="SignalP"/>
    </source>
</evidence>
<feature type="domain" description="DUF2059" evidence="3">
    <location>
        <begin position="114"/>
        <end position="153"/>
    </location>
</feature>
<name>A0A4R6QK49_9BURK</name>
<organism evidence="4 5">
    <name type="scientific">Roseateles toxinivorans</name>
    <dbReference type="NCBI Taxonomy" id="270368"/>
    <lineage>
        <taxon>Bacteria</taxon>
        <taxon>Pseudomonadati</taxon>
        <taxon>Pseudomonadota</taxon>
        <taxon>Betaproteobacteria</taxon>
        <taxon>Burkholderiales</taxon>
        <taxon>Sphaerotilaceae</taxon>
        <taxon>Roseateles</taxon>
    </lineage>
</organism>
<evidence type="ECO:0000256" key="1">
    <source>
        <dbReference type="SAM" id="MobiDB-lite"/>
    </source>
</evidence>
<comment type="caution">
    <text evidence="4">The sequence shown here is derived from an EMBL/GenBank/DDBJ whole genome shotgun (WGS) entry which is preliminary data.</text>
</comment>
<evidence type="ECO:0000313" key="4">
    <source>
        <dbReference type="EMBL" id="TDP63012.1"/>
    </source>
</evidence>
<dbReference type="InParanoid" id="A0A4R6QK49"/>
<reference evidence="4 5" key="1">
    <citation type="submission" date="2019-03" db="EMBL/GenBank/DDBJ databases">
        <title>Genomic Encyclopedia of Type Strains, Phase IV (KMG-IV): sequencing the most valuable type-strain genomes for metagenomic binning, comparative biology and taxonomic classification.</title>
        <authorList>
            <person name="Goeker M."/>
        </authorList>
    </citation>
    <scope>NUCLEOTIDE SEQUENCE [LARGE SCALE GENOMIC DNA]</scope>
    <source>
        <strain evidence="4 5">DSM 16998</strain>
    </source>
</reference>
<evidence type="ECO:0000259" key="3">
    <source>
        <dbReference type="Pfam" id="PF09832"/>
    </source>
</evidence>
<dbReference type="Proteomes" id="UP000295361">
    <property type="component" value="Unassembled WGS sequence"/>
</dbReference>
<proteinExistence type="predicted"/>
<dbReference type="EMBL" id="SNXS01000005">
    <property type="protein sequence ID" value="TDP63012.1"/>
    <property type="molecule type" value="Genomic_DNA"/>
</dbReference>
<dbReference type="InterPro" id="IPR018637">
    <property type="entry name" value="DUF2059"/>
</dbReference>
<keyword evidence="5" id="KW-1185">Reference proteome</keyword>
<feature type="signal peptide" evidence="2">
    <location>
        <begin position="1"/>
        <end position="22"/>
    </location>
</feature>